<dbReference type="InterPro" id="IPR011006">
    <property type="entry name" value="CheY-like_superfamily"/>
</dbReference>
<dbReference type="SUPFAM" id="SSF47384">
    <property type="entry name" value="Homodimeric domain of signal transducing histidine kinase"/>
    <property type="match status" value="1"/>
</dbReference>
<evidence type="ECO:0000256" key="4">
    <source>
        <dbReference type="ARBA" id="ARBA00022475"/>
    </source>
</evidence>
<accession>A0A2N3PZJ3</accession>
<evidence type="ECO:0000259" key="19">
    <source>
        <dbReference type="PROSITE" id="PS50109"/>
    </source>
</evidence>
<comment type="subunit">
    <text evidence="14">At low DSF concentrations, interacts with RpfF.</text>
</comment>
<evidence type="ECO:0000256" key="12">
    <source>
        <dbReference type="ARBA" id="ARBA00023012"/>
    </source>
</evidence>
<keyword evidence="11 18" id="KW-1133">Transmembrane helix</keyword>
<keyword evidence="7 18" id="KW-0812">Transmembrane</keyword>
<dbReference type="InterPro" id="IPR036097">
    <property type="entry name" value="HisK_dim/P_sf"/>
</dbReference>
<evidence type="ECO:0000256" key="11">
    <source>
        <dbReference type="ARBA" id="ARBA00022989"/>
    </source>
</evidence>
<dbReference type="PROSITE" id="PS50110">
    <property type="entry name" value="RESPONSE_REGULATORY"/>
    <property type="match status" value="1"/>
</dbReference>
<keyword evidence="8" id="KW-0547">Nucleotide-binding</keyword>
<name>A0A2N3PZJ3_9PROT</name>
<evidence type="ECO:0000256" key="18">
    <source>
        <dbReference type="SAM" id="Phobius"/>
    </source>
</evidence>
<dbReference type="Pfam" id="PF00512">
    <property type="entry name" value="HisKA"/>
    <property type="match status" value="1"/>
</dbReference>
<dbReference type="Pfam" id="PF00072">
    <property type="entry name" value="Response_reg"/>
    <property type="match status" value="1"/>
</dbReference>
<proteinExistence type="predicted"/>
<feature type="transmembrane region" description="Helical" evidence="18">
    <location>
        <begin position="284"/>
        <end position="310"/>
    </location>
</feature>
<evidence type="ECO:0000259" key="21">
    <source>
        <dbReference type="PROSITE" id="PS50894"/>
    </source>
</evidence>
<evidence type="ECO:0000256" key="15">
    <source>
        <dbReference type="ARBA" id="ARBA00068150"/>
    </source>
</evidence>
<keyword evidence="12" id="KW-0902">Two-component regulatory system</keyword>
<dbReference type="PROSITE" id="PS50894">
    <property type="entry name" value="HPT"/>
    <property type="match status" value="1"/>
</dbReference>
<dbReference type="FunFam" id="3.30.565.10:FF:000010">
    <property type="entry name" value="Sensor histidine kinase RcsC"/>
    <property type="match status" value="1"/>
</dbReference>
<evidence type="ECO:0000259" key="20">
    <source>
        <dbReference type="PROSITE" id="PS50110"/>
    </source>
</evidence>
<dbReference type="InterPro" id="IPR003594">
    <property type="entry name" value="HATPase_dom"/>
</dbReference>
<dbReference type="PANTHER" id="PTHR45339">
    <property type="entry name" value="HYBRID SIGNAL TRANSDUCTION HISTIDINE KINASE J"/>
    <property type="match status" value="1"/>
</dbReference>
<dbReference type="CDD" id="cd00082">
    <property type="entry name" value="HisKA"/>
    <property type="match status" value="1"/>
</dbReference>
<dbReference type="GO" id="GO:0005524">
    <property type="term" value="F:ATP binding"/>
    <property type="evidence" value="ECO:0007669"/>
    <property type="project" value="UniProtKB-KW"/>
</dbReference>
<dbReference type="Proteomes" id="UP000233293">
    <property type="component" value="Unassembled WGS sequence"/>
</dbReference>
<dbReference type="EMBL" id="PIUM01000003">
    <property type="protein sequence ID" value="PKU25799.1"/>
    <property type="molecule type" value="Genomic_DNA"/>
</dbReference>
<dbReference type="InterPro" id="IPR001789">
    <property type="entry name" value="Sig_transdc_resp-reg_receiver"/>
</dbReference>
<evidence type="ECO:0000256" key="2">
    <source>
        <dbReference type="ARBA" id="ARBA00004651"/>
    </source>
</evidence>
<keyword evidence="5 17" id="KW-0597">Phosphoprotein</keyword>
<dbReference type="Gene3D" id="3.40.50.2300">
    <property type="match status" value="1"/>
</dbReference>
<organism evidence="22 23">
    <name type="scientific">Telmatospirillum siberiense</name>
    <dbReference type="NCBI Taxonomy" id="382514"/>
    <lineage>
        <taxon>Bacteria</taxon>
        <taxon>Pseudomonadati</taxon>
        <taxon>Pseudomonadota</taxon>
        <taxon>Alphaproteobacteria</taxon>
        <taxon>Rhodospirillales</taxon>
        <taxon>Rhodospirillaceae</taxon>
        <taxon>Telmatospirillum</taxon>
    </lineage>
</organism>
<reference evidence="23" key="1">
    <citation type="submission" date="2017-12" db="EMBL/GenBank/DDBJ databases">
        <title>Draft genome sequence of Telmatospirillum siberiense 26-4b1T, an acidotolerant peatland alphaproteobacterium potentially involved in sulfur cycling.</title>
        <authorList>
            <person name="Hausmann B."/>
            <person name="Pjevac P."/>
            <person name="Schreck K."/>
            <person name="Herbold C.W."/>
            <person name="Daims H."/>
            <person name="Wagner M."/>
            <person name="Pester M."/>
            <person name="Loy A."/>
        </authorList>
    </citation>
    <scope>NUCLEOTIDE SEQUENCE [LARGE SCALE GENOMIC DNA]</scope>
    <source>
        <strain evidence="23">26-4b1</strain>
    </source>
</reference>
<evidence type="ECO:0000256" key="14">
    <source>
        <dbReference type="ARBA" id="ARBA00064003"/>
    </source>
</evidence>
<keyword evidence="10" id="KW-0067">ATP-binding</keyword>
<comment type="caution">
    <text evidence="22">The sequence shown here is derived from an EMBL/GenBank/DDBJ whole genome shotgun (WGS) entry which is preliminary data.</text>
</comment>
<keyword evidence="13 18" id="KW-0472">Membrane</keyword>
<protein>
    <recommendedName>
        <fullName evidence="15">Sensory/regulatory protein RpfC</fullName>
        <ecNumber evidence="3">2.7.13.3</ecNumber>
    </recommendedName>
</protein>
<gene>
    <name evidence="22" type="ORF">CWS72_04345</name>
</gene>
<keyword evidence="4" id="KW-1003">Cell membrane</keyword>
<dbReference type="PRINTS" id="PR00344">
    <property type="entry name" value="BCTRLSENSOR"/>
</dbReference>
<dbReference type="Gene3D" id="1.20.120.160">
    <property type="entry name" value="HPT domain"/>
    <property type="match status" value="1"/>
</dbReference>
<evidence type="ECO:0000256" key="3">
    <source>
        <dbReference type="ARBA" id="ARBA00012438"/>
    </source>
</evidence>
<dbReference type="InterPro" id="IPR004358">
    <property type="entry name" value="Sig_transdc_His_kin-like_C"/>
</dbReference>
<dbReference type="InterPro" id="IPR036890">
    <property type="entry name" value="HATPase_C_sf"/>
</dbReference>
<dbReference type="Pfam" id="PF02518">
    <property type="entry name" value="HATPase_c"/>
    <property type="match status" value="1"/>
</dbReference>
<keyword evidence="9" id="KW-0418">Kinase</keyword>
<evidence type="ECO:0000313" key="22">
    <source>
        <dbReference type="EMBL" id="PKU25799.1"/>
    </source>
</evidence>
<dbReference type="InterPro" id="IPR005467">
    <property type="entry name" value="His_kinase_dom"/>
</dbReference>
<dbReference type="CDD" id="cd17546">
    <property type="entry name" value="REC_hyHK_CKI1_RcsC-like"/>
    <property type="match status" value="1"/>
</dbReference>
<dbReference type="Gene3D" id="1.10.287.130">
    <property type="match status" value="1"/>
</dbReference>
<evidence type="ECO:0000256" key="1">
    <source>
        <dbReference type="ARBA" id="ARBA00000085"/>
    </source>
</evidence>
<dbReference type="Gene3D" id="3.30.565.10">
    <property type="entry name" value="Histidine kinase-like ATPase, C-terminal domain"/>
    <property type="match status" value="1"/>
</dbReference>
<keyword evidence="6" id="KW-0808">Transferase</keyword>
<dbReference type="GO" id="GO:0005886">
    <property type="term" value="C:plasma membrane"/>
    <property type="evidence" value="ECO:0007669"/>
    <property type="project" value="UniProtKB-SubCell"/>
</dbReference>
<evidence type="ECO:0000256" key="16">
    <source>
        <dbReference type="PROSITE-ProRule" id="PRU00110"/>
    </source>
</evidence>
<evidence type="ECO:0000256" key="10">
    <source>
        <dbReference type="ARBA" id="ARBA00022840"/>
    </source>
</evidence>
<evidence type="ECO:0000256" key="6">
    <source>
        <dbReference type="ARBA" id="ARBA00022679"/>
    </source>
</evidence>
<comment type="subcellular location">
    <subcellularLocation>
        <location evidence="2">Cell membrane</location>
        <topology evidence="2">Multi-pass membrane protein</topology>
    </subcellularLocation>
</comment>
<dbReference type="PROSITE" id="PS50109">
    <property type="entry name" value="HIS_KIN"/>
    <property type="match status" value="1"/>
</dbReference>
<feature type="transmembrane region" description="Helical" evidence="18">
    <location>
        <begin position="252"/>
        <end position="272"/>
    </location>
</feature>
<dbReference type="InterPro" id="IPR008207">
    <property type="entry name" value="Sig_transdc_His_kin_Hpt_dom"/>
</dbReference>
<dbReference type="CDD" id="cd16922">
    <property type="entry name" value="HATPase_EvgS-ArcB-TorS-like"/>
    <property type="match status" value="1"/>
</dbReference>
<feature type="domain" description="Response regulatory" evidence="20">
    <location>
        <begin position="590"/>
        <end position="707"/>
    </location>
</feature>
<dbReference type="SMART" id="SM00388">
    <property type="entry name" value="HisKA"/>
    <property type="match status" value="1"/>
</dbReference>
<feature type="domain" description="Histidine kinase" evidence="19">
    <location>
        <begin position="339"/>
        <end position="559"/>
    </location>
</feature>
<evidence type="ECO:0000256" key="13">
    <source>
        <dbReference type="ARBA" id="ARBA00023136"/>
    </source>
</evidence>
<dbReference type="SMART" id="SM00448">
    <property type="entry name" value="REC"/>
    <property type="match status" value="1"/>
</dbReference>
<dbReference type="SUPFAM" id="SSF47226">
    <property type="entry name" value="Histidine-containing phosphotransfer domain, HPT domain"/>
    <property type="match status" value="1"/>
</dbReference>
<dbReference type="SMART" id="SM00387">
    <property type="entry name" value="HATPase_c"/>
    <property type="match status" value="1"/>
</dbReference>
<evidence type="ECO:0000313" key="23">
    <source>
        <dbReference type="Proteomes" id="UP000233293"/>
    </source>
</evidence>
<evidence type="ECO:0000256" key="5">
    <source>
        <dbReference type="ARBA" id="ARBA00022553"/>
    </source>
</evidence>
<keyword evidence="23" id="KW-1185">Reference proteome</keyword>
<dbReference type="GO" id="GO:0000155">
    <property type="term" value="F:phosphorelay sensor kinase activity"/>
    <property type="evidence" value="ECO:0007669"/>
    <property type="project" value="InterPro"/>
</dbReference>
<dbReference type="SUPFAM" id="SSF55874">
    <property type="entry name" value="ATPase domain of HSP90 chaperone/DNA topoisomerase II/histidine kinase"/>
    <property type="match status" value="1"/>
</dbReference>
<sequence>MIIGCVFIALLLGVAGSIIYIQRQQAIEEWRVNMLNLSHLMAEHAEQTVRAADLVLKSVSDRLAGLGVEDDAGLRKVLATRSSYDMLRDSISGVPQIDVLSIAAANGDLINFTRFFPPPSVNFTDRDYFHVLTSEPERLVYLSSAVKNKVTNQWSFYLTKRITSKNGRMIGIIIIGFSSDFFRNYYESINISDFSAAALYRQDGALLARFPEIDGVLGTIIPNHPALVALRSGYQTRITSEPRPVDQSDRRWRIVAASAVPGYPLAIVTGATSDLVLASWKSRAMTLAVGALLLSAASAGLMMWIAWLVARRDVVAAELRLARDAAEHANRVKSEFLAMMSHEIRTPMNGILGMSGLLLDTELSGEQRHLAETVRISSEALLTILNDVLDFSRLEAGRMELERFPFEIEPMISGVIDIFRPRLVEKDVVLRYRVGPGASGFFMGDPNRLRQVLLNLISNAVKFTERGSVEVTADVTARNGEVWFEACVEDSGIGIPEAVLPLLFNKFTQADSSTARRYGGSGLGLAISQHIVELMGGGIGVDSVEGRGSRFRFEVPLSYCPEEVAAALGRQASPAAEGLVSEHKPSRRLRILLIEDNKINQQVAVGFLTKLGQEVDVADDGSRGISMLKDQHYDLIFMDLQMPGMDGLAATREIRRLPAPFGQVPIIAMTADAMVGDRAKCLAGGMNDYISKPLKYGGLAALLDGWISRLGGQRTWFAGEGASPPPVDDAGGGMADVALIDREAGAVLVDALGRDGLLAMLDLFGKDMKGRFAEIDAALAVGDASGAARGGHYLKGAAANLGLLRLAGMLSVFETTLRNGGAGAAEARRSLEEVAAQSLAAARTFLS</sequence>
<dbReference type="AlphaFoldDB" id="A0A2N3PZJ3"/>
<dbReference type="InterPro" id="IPR036641">
    <property type="entry name" value="HPT_dom_sf"/>
</dbReference>
<dbReference type="Pfam" id="PF01627">
    <property type="entry name" value="Hpt"/>
    <property type="match status" value="1"/>
</dbReference>
<evidence type="ECO:0000256" key="7">
    <source>
        <dbReference type="ARBA" id="ARBA00022692"/>
    </source>
</evidence>
<dbReference type="SUPFAM" id="SSF52172">
    <property type="entry name" value="CheY-like"/>
    <property type="match status" value="1"/>
</dbReference>
<feature type="modified residue" description="Phosphohistidine" evidence="16">
    <location>
        <position position="792"/>
    </location>
</feature>
<evidence type="ECO:0000256" key="8">
    <source>
        <dbReference type="ARBA" id="ARBA00022741"/>
    </source>
</evidence>
<feature type="modified residue" description="4-aspartylphosphate" evidence="17">
    <location>
        <position position="639"/>
    </location>
</feature>
<evidence type="ECO:0000256" key="9">
    <source>
        <dbReference type="ARBA" id="ARBA00022777"/>
    </source>
</evidence>
<dbReference type="Gene3D" id="3.30.450.20">
    <property type="entry name" value="PAS domain"/>
    <property type="match status" value="2"/>
</dbReference>
<dbReference type="CDD" id="cd12914">
    <property type="entry name" value="PDC1_DGC_like"/>
    <property type="match status" value="1"/>
</dbReference>
<evidence type="ECO:0000256" key="17">
    <source>
        <dbReference type="PROSITE-ProRule" id="PRU00169"/>
    </source>
</evidence>
<dbReference type="EC" id="2.7.13.3" evidence="3"/>
<feature type="domain" description="HPt" evidence="21">
    <location>
        <begin position="753"/>
        <end position="847"/>
    </location>
</feature>
<dbReference type="CDD" id="cd12915">
    <property type="entry name" value="PDC2_DGC_like"/>
    <property type="match status" value="1"/>
</dbReference>
<dbReference type="PANTHER" id="PTHR45339:SF1">
    <property type="entry name" value="HYBRID SIGNAL TRANSDUCTION HISTIDINE KINASE J"/>
    <property type="match status" value="1"/>
</dbReference>
<dbReference type="FunFam" id="1.10.287.130:FF:000002">
    <property type="entry name" value="Two-component osmosensing histidine kinase"/>
    <property type="match status" value="1"/>
</dbReference>
<comment type="catalytic activity">
    <reaction evidence="1">
        <text>ATP + protein L-histidine = ADP + protein N-phospho-L-histidine.</text>
        <dbReference type="EC" id="2.7.13.3"/>
    </reaction>
</comment>
<dbReference type="InterPro" id="IPR003661">
    <property type="entry name" value="HisK_dim/P_dom"/>
</dbReference>